<dbReference type="Pfam" id="PF13692">
    <property type="entry name" value="Glyco_trans_1_4"/>
    <property type="match status" value="1"/>
</dbReference>
<evidence type="ECO:0000259" key="2">
    <source>
        <dbReference type="Pfam" id="PF13579"/>
    </source>
</evidence>
<dbReference type="OrthoDB" id="9792269at2"/>
<sequence length="419" mass="45947">MASTLSGLGTRDSGLGTRELLPHESRVPSPESRVPKAARLRIGMFGLRGLRPDLEITGFETAFAEIAPRLVRRGHRVTIYCRAGAHSAARRVPREDGVELRYVPSPGGKNLAAVGSTLLAVLHAMARREFDVWFFVNVGLGHHAALARLAGAPVVMNVDGLDWTRGKWGPMARAYFRSAARAAVRSCTALVTDADAMRAYYLEHMGRDSTMIAYGADIERARRPELIAPFGVMPRGYYLVVSRLIPENSLDVMLDGFRRSRTSRRLLVVGGASYRDAFHARLRALAERDERIQLVGHVSDQAVLRELWCNCYAYLHGHSVGGTNPALLRAMGCGASVLALDTVFNREVLADTGRFFARDARAVAALLDAVDSDAEGAMRLGEAARARAASRYTWDGVTAQYERLFTEAVNDAAALIRRR</sequence>
<reference evidence="3 4" key="1">
    <citation type="journal article" date="2014" name="Genome Announc.">
        <title>Genome Sequence and Methylome of Soil Bacterium Gemmatirosa kalamazoonensis KBS708T, a Member of the Rarely Cultivated Gemmatimonadetes Phylum.</title>
        <authorList>
            <person name="Debruyn J.M."/>
            <person name="Radosevich M."/>
            <person name="Wommack K.E."/>
            <person name="Polson S.W."/>
            <person name="Hauser L.J."/>
            <person name="Fawaz M.N."/>
            <person name="Korlach J."/>
            <person name="Tsai Y.C."/>
        </authorList>
    </citation>
    <scope>NUCLEOTIDE SEQUENCE [LARGE SCALE GENOMIC DNA]</scope>
    <source>
        <strain evidence="3 4">KBS708</strain>
    </source>
</reference>
<evidence type="ECO:0000256" key="1">
    <source>
        <dbReference type="SAM" id="MobiDB-lite"/>
    </source>
</evidence>
<dbReference type="InParanoid" id="W0RG66"/>
<feature type="domain" description="Glycosyltransferase subfamily 4-like N-terminal" evidence="2">
    <location>
        <begin position="57"/>
        <end position="209"/>
    </location>
</feature>
<dbReference type="EMBL" id="CP007128">
    <property type="protein sequence ID" value="AHG88388.1"/>
    <property type="molecule type" value="Genomic_DNA"/>
</dbReference>
<organism evidence="3 4">
    <name type="scientific">Gemmatirosa kalamazoonensis</name>
    <dbReference type="NCBI Taxonomy" id="861299"/>
    <lineage>
        <taxon>Bacteria</taxon>
        <taxon>Pseudomonadati</taxon>
        <taxon>Gemmatimonadota</taxon>
        <taxon>Gemmatimonadia</taxon>
        <taxon>Gemmatimonadales</taxon>
        <taxon>Gemmatimonadaceae</taxon>
        <taxon>Gemmatirosa</taxon>
    </lineage>
</organism>
<dbReference type="HOGENOM" id="CLU_009583_3_0_0"/>
<evidence type="ECO:0000313" key="4">
    <source>
        <dbReference type="Proteomes" id="UP000019151"/>
    </source>
</evidence>
<dbReference type="PATRIC" id="fig|861299.3.peg.865"/>
<gene>
    <name evidence="3" type="ORF">J421_0851</name>
</gene>
<dbReference type="Pfam" id="PF13579">
    <property type="entry name" value="Glyco_trans_4_4"/>
    <property type="match status" value="1"/>
</dbReference>
<dbReference type="KEGG" id="gba:J421_0851"/>
<proteinExistence type="predicted"/>
<feature type="region of interest" description="Disordered" evidence="1">
    <location>
        <begin position="1"/>
        <end position="34"/>
    </location>
</feature>
<protein>
    <submittedName>
        <fullName evidence="3">Glycosyl transferase group 1</fullName>
    </submittedName>
</protein>
<dbReference type="Gene3D" id="3.40.50.2000">
    <property type="entry name" value="Glycogen Phosphorylase B"/>
    <property type="match status" value="2"/>
</dbReference>
<dbReference type="RefSeq" id="WP_104022242.1">
    <property type="nucleotide sequence ID" value="NZ_CP007128.1"/>
</dbReference>
<dbReference type="GO" id="GO:0016757">
    <property type="term" value="F:glycosyltransferase activity"/>
    <property type="evidence" value="ECO:0007669"/>
    <property type="project" value="UniProtKB-ARBA"/>
</dbReference>
<dbReference type="InterPro" id="IPR028098">
    <property type="entry name" value="Glyco_trans_4-like_N"/>
</dbReference>
<name>W0RG66_9BACT</name>
<dbReference type="Proteomes" id="UP000019151">
    <property type="component" value="Chromosome"/>
</dbReference>
<dbReference type="PANTHER" id="PTHR12526:SF636">
    <property type="entry name" value="BLL3647 PROTEIN"/>
    <property type="match status" value="1"/>
</dbReference>
<dbReference type="STRING" id="861299.J421_0851"/>
<accession>W0RG66</accession>
<dbReference type="eggNOG" id="COG0438">
    <property type="taxonomic scope" value="Bacteria"/>
</dbReference>
<keyword evidence="4" id="KW-1185">Reference proteome</keyword>
<dbReference type="PANTHER" id="PTHR12526">
    <property type="entry name" value="GLYCOSYLTRANSFERASE"/>
    <property type="match status" value="1"/>
</dbReference>
<dbReference type="SUPFAM" id="SSF53756">
    <property type="entry name" value="UDP-Glycosyltransferase/glycogen phosphorylase"/>
    <property type="match status" value="1"/>
</dbReference>
<evidence type="ECO:0000313" key="3">
    <source>
        <dbReference type="EMBL" id="AHG88388.1"/>
    </source>
</evidence>
<dbReference type="AlphaFoldDB" id="W0RG66"/>
<keyword evidence="3" id="KW-0808">Transferase</keyword>